<dbReference type="EMBL" id="CP036267">
    <property type="protein sequence ID" value="QDT32244.1"/>
    <property type="molecule type" value="Genomic_DNA"/>
</dbReference>
<evidence type="ECO:0000256" key="3">
    <source>
        <dbReference type="PIRSR" id="PIRSR000451-1"/>
    </source>
</evidence>
<comment type="similarity">
    <text evidence="1">Belongs to the thiolase-like superfamily. Chalcone/stilbene synthases family.</text>
</comment>
<dbReference type="GO" id="GO:0016747">
    <property type="term" value="F:acyltransferase activity, transferring groups other than amino-acyl groups"/>
    <property type="evidence" value="ECO:0007669"/>
    <property type="project" value="InterPro"/>
</dbReference>
<dbReference type="InterPro" id="IPR001099">
    <property type="entry name" value="Chalcone/stilbene_synt_N"/>
</dbReference>
<organism evidence="6 7">
    <name type="scientific">Thalassoglobus polymorphus</name>
    <dbReference type="NCBI Taxonomy" id="2527994"/>
    <lineage>
        <taxon>Bacteria</taxon>
        <taxon>Pseudomonadati</taxon>
        <taxon>Planctomycetota</taxon>
        <taxon>Planctomycetia</taxon>
        <taxon>Planctomycetales</taxon>
        <taxon>Planctomycetaceae</taxon>
        <taxon>Thalassoglobus</taxon>
    </lineage>
</organism>
<evidence type="ECO:0000313" key="6">
    <source>
        <dbReference type="EMBL" id="QDT32244.1"/>
    </source>
</evidence>
<dbReference type="EC" id="2.3.1.-" evidence="6"/>
<dbReference type="InterPro" id="IPR011141">
    <property type="entry name" value="Polyketide_synthase_type-III"/>
</dbReference>
<keyword evidence="7" id="KW-1185">Reference proteome</keyword>
<evidence type="ECO:0000313" key="7">
    <source>
        <dbReference type="Proteomes" id="UP000315724"/>
    </source>
</evidence>
<dbReference type="InterPro" id="IPR016039">
    <property type="entry name" value="Thiolase-like"/>
</dbReference>
<feature type="active site" description="Acyl-thioester intermediate" evidence="3">
    <location>
        <position position="156"/>
    </location>
</feature>
<dbReference type="PANTHER" id="PTHR11877:SF46">
    <property type="entry name" value="TYPE III POLYKETIDE SYNTHASE A"/>
    <property type="match status" value="1"/>
</dbReference>
<dbReference type="PANTHER" id="PTHR11877">
    <property type="entry name" value="HYDROXYMETHYLGLUTARYL-COA SYNTHASE"/>
    <property type="match status" value="1"/>
</dbReference>
<accession>A0A517QKV9</accession>
<dbReference type="GO" id="GO:0030639">
    <property type="term" value="P:polyketide biosynthetic process"/>
    <property type="evidence" value="ECO:0007669"/>
    <property type="project" value="TreeGrafter"/>
</dbReference>
<evidence type="ECO:0000259" key="5">
    <source>
        <dbReference type="Pfam" id="PF02797"/>
    </source>
</evidence>
<keyword evidence="6" id="KW-0012">Acyltransferase</keyword>
<protein>
    <submittedName>
        <fullName evidence="6">Alpha-pyrone synthesis polyketide synthase-like Pks18</fullName>
        <ecNumber evidence="6">2.3.1.-</ecNumber>
    </submittedName>
</protein>
<dbReference type="SUPFAM" id="SSF53901">
    <property type="entry name" value="Thiolase-like"/>
    <property type="match status" value="1"/>
</dbReference>
<evidence type="ECO:0000256" key="2">
    <source>
        <dbReference type="ARBA" id="ARBA00022679"/>
    </source>
</evidence>
<dbReference type="CDD" id="cd00831">
    <property type="entry name" value="CHS_like"/>
    <property type="match status" value="1"/>
</dbReference>
<evidence type="ECO:0000256" key="1">
    <source>
        <dbReference type="ARBA" id="ARBA00005531"/>
    </source>
</evidence>
<gene>
    <name evidence="6" type="ORF">Mal48_14870</name>
</gene>
<dbReference type="RefSeq" id="WP_145197383.1">
    <property type="nucleotide sequence ID" value="NZ_CP036267.1"/>
</dbReference>
<dbReference type="KEGG" id="tpol:Mal48_14870"/>
<evidence type="ECO:0000259" key="4">
    <source>
        <dbReference type="Pfam" id="PF00195"/>
    </source>
</evidence>
<dbReference type="PIRSF" id="PIRSF000451">
    <property type="entry name" value="PKS_III"/>
    <property type="match status" value="1"/>
</dbReference>
<keyword evidence="2 6" id="KW-0808">Transferase</keyword>
<dbReference type="InterPro" id="IPR012328">
    <property type="entry name" value="Chalcone/stilbene_synt_C"/>
</dbReference>
<dbReference type="Gene3D" id="3.40.47.10">
    <property type="match status" value="2"/>
</dbReference>
<name>A0A517QKV9_9PLAN</name>
<sequence length="366" mass="40343">MRILGLGTALPEHAYQLEDRFEIAEHFFLGTERERKLLPVLYERTGVKRRFSAVLNSSEGPLSERQTLYLPRGSGPEYAGPSITQRMEFFEELSGPLALQAVRNAIADSGISPEQITHLVTVSCTGFSAPGFDLYLLRETPLLPSVQRTHVGFMGCHGGLNGLRVARAIAESDPNASVLLCATELCSLHYQYQGGADQIVSNALFADGSIALVGAGQAVQRSKSTSWIAKDSASHVIPESDDMMTWKVRKLGFEMSLSPKLPQLIEEQVRPWLEGWLAEHQLQLDDIKSWAVHPGGPRILSSFQKAMQLPDEALAHSRYVLQNFGNMSSTTVFFIIQRMLEEQSQLPCLSIGFGPGITIEAALFID</sequence>
<feature type="domain" description="Chalcone/stilbene synthase N-terminal" evidence="4">
    <location>
        <begin position="3"/>
        <end position="215"/>
    </location>
</feature>
<feature type="domain" description="Chalcone/stilbene synthase C-terminal" evidence="5">
    <location>
        <begin position="232"/>
        <end position="363"/>
    </location>
</feature>
<reference evidence="6 7" key="1">
    <citation type="submission" date="2019-02" db="EMBL/GenBank/DDBJ databases">
        <title>Deep-cultivation of Planctomycetes and their phenomic and genomic characterization uncovers novel biology.</title>
        <authorList>
            <person name="Wiegand S."/>
            <person name="Jogler M."/>
            <person name="Boedeker C."/>
            <person name="Pinto D."/>
            <person name="Vollmers J."/>
            <person name="Rivas-Marin E."/>
            <person name="Kohn T."/>
            <person name="Peeters S.H."/>
            <person name="Heuer A."/>
            <person name="Rast P."/>
            <person name="Oberbeckmann S."/>
            <person name="Bunk B."/>
            <person name="Jeske O."/>
            <person name="Meyerdierks A."/>
            <person name="Storesund J.E."/>
            <person name="Kallscheuer N."/>
            <person name="Luecker S."/>
            <person name="Lage O.M."/>
            <person name="Pohl T."/>
            <person name="Merkel B.J."/>
            <person name="Hornburger P."/>
            <person name="Mueller R.-W."/>
            <person name="Bruemmer F."/>
            <person name="Labrenz M."/>
            <person name="Spormann A.M."/>
            <person name="Op den Camp H."/>
            <person name="Overmann J."/>
            <person name="Amann R."/>
            <person name="Jetten M.S.M."/>
            <person name="Mascher T."/>
            <person name="Medema M.H."/>
            <person name="Devos D.P."/>
            <person name="Kaster A.-K."/>
            <person name="Ovreas L."/>
            <person name="Rohde M."/>
            <person name="Galperin M.Y."/>
            <person name="Jogler C."/>
        </authorList>
    </citation>
    <scope>NUCLEOTIDE SEQUENCE [LARGE SCALE GENOMIC DNA]</scope>
    <source>
        <strain evidence="6 7">Mal48</strain>
    </source>
</reference>
<proteinExistence type="inferred from homology"/>
<dbReference type="Pfam" id="PF00195">
    <property type="entry name" value="Chal_sti_synt_N"/>
    <property type="match status" value="1"/>
</dbReference>
<dbReference type="Pfam" id="PF02797">
    <property type="entry name" value="Chal_sti_synt_C"/>
    <property type="match status" value="1"/>
</dbReference>
<dbReference type="AlphaFoldDB" id="A0A517QKV9"/>
<dbReference type="OrthoDB" id="9786288at2"/>
<dbReference type="Proteomes" id="UP000315724">
    <property type="component" value="Chromosome"/>
</dbReference>